<reference evidence="1" key="1">
    <citation type="submission" date="2014-07" db="EMBL/GenBank/DDBJ databases">
        <title>Identification of a novel salt tolerance gene in wild soybean by whole-genome sequencing.</title>
        <authorList>
            <person name="Lam H.-M."/>
            <person name="Qi X."/>
            <person name="Li M.-W."/>
            <person name="Liu X."/>
            <person name="Xie M."/>
            <person name="Ni M."/>
            <person name="Xu X."/>
        </authorList>
    </citation>
    <scope>NUCLEOTIDE SEQUENCE [LARGE SCALE GENOMIC DNA]</scope>
    <source>
        <tissue evidence="1">Root</tissue>
    </source>
</reference>
<evidence type="ECO:0000313" key="1">
    <source>
        <dbReference type="EMBL" id="KHN27343.1"/>
    </source>
</evidence>
<name>A0A0B2R5W8_GLYSO</name>
<sequence length="149" mass="16969">MKVKEEERKRIRQRRVVVGEGRGSPWWRMLGRIEEGGHGIKGKWFKRSTCKKVGNGKVGGVRDGNREQVSLGRRVISRTTGSVVVTTIKLKVDDCWKWMRVADGIYSVSSAYRGLKIPSRGSQVQVNWNGIWNKYTIKGVVVHMEITID</sequence>
<dbReference type="Proteomes" id="UP000053555">
    <property type="component" value="Unassembled WGS sequence"/>
</dbReference>
<dbReference type="EMBL" id="KN653355">
    <property type="protein sequence ID" value="KHN27343.1"/>
    <property type="molecule type" value="Genomic_DNA"/>
</dbReference>
<proteinExistence type="predicted"/>
<accession>A0A0B2R5W8</accession>
<gene>
    <name evidence="1" type="ORF">glysoja_030607</name>
</gene>
<organism evidence="1">
    <name type="scientific">Glycine soja</name>
    <name type="common">Wild soybean</name>
    <dbReference type="NCBI Taxonomy" id="3848"/>
    <lineage>
        <taxon>Eukaryota</taxon>
        <taxon>Viridiplantae</taxon>
        <taxon>Streptophyta</taxon>
        <taxon>Embryophyta</taxon>
        <taxon>Tracheophyta</taxon>
        <taxon>Spermatophyta</taxon>
        <taxon>Magnoliopsida</taxon>
        <taxon>eudicotyledons</taxon>
        <taxon>Gunneridae</taxon>
        <taxon>Pentapetalae</taxon>
        <taxon>rosids</taxon>
        <taxon>fabids</taxon>
        <taxon>Fabales</taxon>
        <taxon>Fabaceae</taxon>
        <taxon>Papilionoideae</taxon>
        <taxon>50 kb inversion clade</taxon>
        <taxon>NPAAA clade</taxon>
        <taxon>indigoferoid/millettioid clade</taxon>
        <taxon>Phaseoleae</taxon>
        <taxon>Glycine</taxon>
        <taxon>Glycine subgen. Soja</taxon>
    </lineage>
</organism>
<protein>
    <submittedName>
        <fullName evidence="1">Uncharacterized protein</fullName>
    </submittedName>
</protein>
<dbReference type="AlphaFoldDB" id="A0A0B2R5W8"/>